<dbReference type="HOGENOM" id="CLU_1539044_0_0_11"/>
<evidence type="ECO:0000313" key="1">
    <source>
        <dbReference type="EMBL" id="ACV21081.1"/>
    </source>
</evidence>
<dbReference type="STRING" id="471855.Shel_00040"/>
<sequence>MARLQPFSQTMGTTMRDLIGSSEAARKAARAAQVKEMWRGLVEPVFLEHTNAVYIIQEENEKVLVVYVDSSIFAAELNARRELIKMELAGKYHEVVDEFRIIISRGPYKNNHPFIEEKPELPTADVEPIPLDETQIKAIEKQASVIENARLRQALIKAMISDLELKNGIRNQNN</sequence>
<dbReference type="Proteomes" id="UP000002026">
    <property type="component" value="Chromosome"/>
</dbReference>
<dbReference type="InterPro" id="IPR007922">
    <property type="entry name" value="DciA-like"/>
</dbReference>
<evidence type="ECO:0008006" key="3">
    <source>
        <dbReference type="Google" id="ProtNLM"/>
    </source>
</evidence>
<name>C7N0K3_SLAHD</name>
<gene>
    <name evidence="1" type="ordered locus">Shel_00040</name>
</gene>
<protein>
    <recommendedName>
        <fullName evidence="3">DUF721 domain-containing protein</fullName>
    </recommendedName>
</protein>
<organism evidence="1 2">
    <name type="scientific">Slackia heliotrinireducens (strain ATCC 29202 / DSM 20476 / NCTC 11029 / RHS 1)</name>
    <name type="common">Peptococcus heliotrinreducens</name>
    <dbReference type="NCBI Taxonomy" id="471855"/>
    <lineage>
        <taxon>Bacteria</taxon>
        <taxon>Bacillati</taxon>
        <taxon>Actinomycetota</taxon>
        <taxon>Coriobacteriia</taxon>
        <taxon>Eggerthellales</taxon>
        <taxon>Eggerthellaceae</taxon>
        <taxon>Slackia</taxon>
    </lineage>
</organism>
<dbReference type="EMBL" id="CP001684">
    <property type="protein sequence ID" value="ACV21081.1"/>
    <property type="molecule type" value="Genomic_DNA"/>
</dbReference>
<accession>C7N0K3</accession>
<dbReference type="RefSeq" id="WP_012797192.1">
    <property type="nucleotide sequence ID" value="NC_013165.1"/>
</dbReference>
<proteinExistence type="predicted"/>
<dbReference type="Pfam" id="PF05258">
    <property type="entry name" value="DciA"/>
    <property type="match status" value="1"/>
</dbReference>
<dbReference type="KEGG" id="shi:Shel_00040"/>
<reference evidence="1 2" key="1">
    <citation type="journal article" date="2009" name="Stand. Genomic Sci.">
        <title>Complete genome sequence of Slackia heliotrinireducens type strain (RHS 1).</title>
        <authorList>
            <person name="Pukall R."/>
            <person name="Lapidus A."/>
            <person name="Nolan M."/>
            <person name="Copeland A."/>
            <person name="Glavina Del Rio T."/>
            <person name="Lucas S."/>
            <person name="Chen F."/>
            <person name="Tice H."/>
            <person name="Cheng J.F."/>
            <person name="Chertkov O."/>
            <person name="Bruce D."/>
            <person name="Goodwin L."/>
            <person name="Kuske C."/>
            <person name="Brettin T."/>
            <person name="Detter J.C."/>
            <person name="Han C."/>
            <person name="Pitluck S."/>
            <person name="Pati A."/>
            <person name="Mavrommatis K."/>
            <person name="Ivanova N."/>
            <person name="Ovchinnikova G."/>
            <person name="Chen A."/>
            <person name="Palaniappan K."/>
            <person name="Schneider S."/>
            <person name="Rohde M."/>
            <person name="Chain P."/>
            <person name="D'haeseleer P."/>
            <person name="Goker M."/>
            <person name="Bristow J."/>
            <person name="Eisen J.A."/>
            <person name="Markowitz V."/>
            <person name="Kyrpides N.C."/>
            <person name="Klenk H.P."/>
            <person name="Hugenholtz P."/>
        </authorList>
    </citation>
    <scope>NUCLEOTIDE SEQUENCE [LARGE SCALE GENOMIC DNA]</scope>
    <source>
        <strain evidence="2">ATCC 29202 / DSM 20476 / NCTC 11029 / RHS 1</strain>
    </source>
</reference>
<evidence type="ECO:0000313" key="2">
    <source>
        <dbReference type="Proteomes" id="UP000002026"/>
    </source>
</evidence>
<dbReference type="AlphaFoldDB" id="C7N0K3"/>
<keyword evidence="2" id="KW-1185">Reference proteome</keyword>